<comment type="caution">
    <text evidence="1">The sequence shown here is derived from an EMBL/GenBank/DDBJ whole genome shotgun (WGS) entry which is preliminary data.</text>
</comment>
<feature type="non-terminal residue" evidence="1">
    <location>
        <position position="158"/>
    </location>
</feature>
<evidence type="ECO:0000313" key="1">
    <source>
        <dbReference type="EMBL" id="KAK3940803.1"/>
    </source>
</evidence>
<sequence>MHTPDPSLRGWKVQMPKYGLLLRSHLLAEFPDIVVSVERTQDGEGVEQAPILVRKMLGKDVMYCFFDCVPPDIRSITLKLIPANQQRYTIGDTITEKRLTLSFKKIYTQSDPSRWHARDDNTPVETMAFSMERGEIFDTQSRTYIHLCHKLNRQHISP</sequence>
<accession>A0AAN6S5J5</accession>
<gene>
    <name evidence="1" type="ORF">QBC46DRAFT_384260</name>
</gene>
<name>A0AAN6S5J5_9PEZI</name>
<dbReference type="AlphaFoldDB" id="A0AAN6S5J5"/>
<organism evidence="1 2">
    <name type="scientific">Diplogelasinospora grovesii</name>
    <dbReference type="NCBI Taxonomy" id="303347"/>
    <lineage>
        <taxon>Eukaryota</taxon>
        <taxon>Fungi</taxon>
        <taxon>Dikarya</taxon>
        <taxon>Ascomycota</taxon>
        <taxon>Pezizomycotina</taxon>
        <taxon>Sordariomycetes</taxon>
        <taxon>Sordariomycetidae</taxon>
        <taxon>Sordariales</taxon>
        <taxon>Diplogelasinosporaceae</taxon>
        <taxon>Diplogelasinospora</taxon>
    </lineage>
</organism>
<evidence type="ECO:0000313" key="2">
    <source>
        <dbReference type="Proteomes" id="UP001303473"/>
    </source>
</evidence>
<protein>
    <submittedName>
        <fullName evidence="1">Uncharacterized protein</fullName>
    </submittedName>
</protein>
<reference evidence="2" key="1">
    <citation type="journal article" date="2023" name="Mol. Phylogenet. Evol.">
        <title>Genome-scale phylogeny and comparative genomics of the fungal order Sordariales.</title>
        <authorList>
            <person name="Hensen N."/>
            <person name="Bonometti L."/>
            <person name="Westerberg I."/>
            <person name="Brannstrom I.O."/>
            <person name="Guillou S."/>
            <person name="Cros-Aarteil S."/>
            <person name="Calhoun S."/>
            <person name="Haridas S."/>
            <person name="Kuo A."/>
            <person name="Mondo S."/>
            <person name="Pangilinan J."/>
            <person name="Riley R."/>
            <person name="LaButti K."/>
            <person name="Andreopoulos B."/>
            <person name="Lipzen A."/>
            <person name="Chen C."/>
            <person name="Yan M."/>
            <person name="Daum C."/>
            <person name="Ng V."/>
            <person name="Clum A."/>
            <person name="Steindorff A."/>
            <person name="Ohm R.A."/>
            <person name="Martin F."/>
            <person name="Silar P."/>
            <person name="Natvig D.O."/>
            <person name="Lalanne C."/>
            <person name="Gautier V."/>
            <person name="Ament-Velasquez S.L."/>
            <person name="Kruys A."/>
            <person name="Hutchinson M.I."/>
            <person name="Powell A.J."/>
            <person name="Barry K."/>
            <person name="Miller A.N."/>
            <person name="Grigoriev I.V."/>
            <person name="Debuchy R."/>
            <person name="Gladieux P."/>
            <person name="Hiltunen Thoren M."/>
            <person name="Johannesson H."/>
        </authorList>
    </citation>
    <scope>NUCLEOTIDE SEQUENCE [LARGE SCALE GENOMIC DNA]</scope>
    <source>
        <strain evidence="2">CBS 340.73</strain>
    </source>
</reference>
<dbReference type="Proteomes" id="UP001303473">
    <property type="component" value="Unassembled WGS sequence"/>
</dbReference>
<keyword evidence="2" id="KW-1185">Reference proteome</keyword>
<dbReference type="EMBL" id="MU853791">
    <property type="protein sequence ID" value="KAK3940803.1"/>
    <property type="molecule type" value="Genomic_DNA"/>
</dbReference>
<proteinExistence type="predicted"/>